<dbReference type="eggNOG" id="COG2020">
    <property type="taxonomic scope" value="Bacteria"/>
</dbReference>
<feature type="transmembrane region" description="Helical" evidence="5">
    <location>
        <begin position="60"/>
        <end position="90"/>
    </location>
</feature>
<evidence type="ECO:0008006" key="8">
    <source>
        <dbReference type="Google" id="ProtNLM"/>
    </source>
</evidence>
<dbReference type="EMBL" id="CP002690">
    <property type="protein sequence ID" value="AEE14408.1"/>
    <property type="molecule type" value="Genomic_DNA"/>
</dbReference>
<organism evidence="6 7">
    <name type="scientific">Thermodesulfobium narugense DSM 14796</name>
    <dbReference type="NCBI Taxonomy" id="747365"/>
    <lineage>
        <taxon>Bacteria</taxon>
        <taxon>Pseudomonadati</taxon>
        <taxon>Thermodesulfobiota</taxon>
        <taxon>Thermodesulfobiia</taxon>
        <taxon>Thermodesulfobiales</taxon>
        <taxon>Thermodesulfobiaceae</taxon>
        <taxon>Thermodesulfobium</taxon>
    </lineage>
</organism>
<keyword evidence="7" id="KW-1185">Reference proteome</keyword>
<protein>
    <recommendedName>
        <fullName evidence="8">Isoprenylcysteine carboxyl methyltransferase</fullName>
    </recommendedName>
</protein>
<dbReference type="Proteomes" id="UP000011765">
    <property type="component" value="Chromosome"/>
</dbReference>
<evidence type="ECO:0000313" key="6">
    <source>
        <dbReference type="EMBL" id="AEE14408.1"/>
    </source>
</evidence>
<dbReference type="PANTHER" id="PTHR12714">
    <property type="entry name" value="PROTEIN-S ISOPRENYLCYSTEINE O-METHYLTRANSFERASE"/>
    <property type="match status" value="1"/>
</dbReference>
<dbReference type="GO" id="GO:0012505">
    <property type="term" value="C:endomembrane system"/>
    <property type="evidence" value="ECO:0007669"/>
    <property type="project" value="UniProtKB-SubCell"/>
</dbReference>
<evidence type="ECO:0000256" key="4">
    <source>
        <dbReference type="ARBA" id="ARBA00023136"/>
    </source>
</evidence>
<keyword evidence="3 5" id="KW-1133">Transmembrane helix</keyword>
<evidence type="ECO:0000256" key="3">
    <source>
        <dbReference type="ARBA" id="ARBA00022989"/>
    </source>
</evidence>
<keyword evidence="4 5" id="KW-0472">Membrane</keyword>
<dbReference type="STRING" id="747365.Thena_0774"/>
<reference evidence="6 7" key="1">
    <citation type="submission" date="2011-04" db="EMBL/GenBank/DDBJ databases">
        <title>The complete genome of Thermodesulfobium narugense DSM 14796.</title>
        <authorList>
            <consortium name="US DOE Joint Genome Institute (JGI-PGF)"/>
            <person name="Lucas S."/>
            <person name="Han J."/>
            <person name="Lapidus A."/>
            <person name="Bruce D."/>
            <person name="Goodwin L."/>
            <person name="Pitluck S."/>
            <person name="Peters L."/>
            <person name="Kyrpides N."/>
            <person name="Mavromatis K."/>
            <person name="Pagani I."/>
            <person name="Ivanova N."/>
            <person name="Ovchinnikova G."/>
            <person name="Zhang X."/>
            <person name="Saunders L."/>
            <person name="Detter J.C."/>
            <person name="Tapia R."/>
            <person name="Han C."/>
            <person name="Land M."/>
            <person name="Hauser L."/>
            <person name="Markowitz V."/>
            <person name="Cheng J.-F."/>
            <person name="Hugenholtz P."/>
            <person name="Woyke T."/>
            <person name="Wu D."/>
            <person name="Spring S."/>
            <person name="Schroeder M."/>
            <person name="Brambilla E."/>
            <person name="Klenk H.-P."/>
            <person name="Eisen J.A."/>
        </authorList>
    </citation>
    <scope>NUCLEOTIDE SEQUENCE [LARGE SCALE GENOMIC DNA]</scope>
    <source>
        <strain evidence="6 7">DSM 14796</strain>
    </source>
</reference>
<gene>
    <name evidence="6" type="ORF">Thena_0774</name>
</gene>
<comment type="subcellular location">
    <subcellularLocation>
        <location evidence="1">Endomembrane system</location>
        <topology evidence="1">Multi-pass membrane protein</topology>
    </subcellularLocation>
</comment>
<evidence type="ECO:0000256" key="2">
    <source>
        <dbReference type="ARBA" id="ARBA00022692"/>
    </source>
</evidence>
<name>M1E703_9BACT</name>
<proteinExistence type="predicted"/>
<dbReference type="KEGG" id="tnr:Thena_0774"/>
<dbReference type="InterPro" id="IPR007318">
    <property type="entry name" value="Phopholipid_MeTrfase"/>
</dbReference>
<keyword evidence="2 5" id="KW-0812">Transmembrane</keyword>
<evidence type="ECO:0000256" key="5">
    <source>
        <dbReference type="SAM" id="Phobius"/>
    </source>
</evidence>
<sequence>MYLLFVLIIFLSRPTFLSLITGAVFSILGLLLRAWAAATINKVKVLSTEGPYSIVRNPLYLGSFLAGCGVMISSGSFFLLVAFAVGFLFIHFHKMKEEEEELYREHKEKFLEYKEKVPAFFPNFLSFKMAPVSFERYMANNEYRAPITVIIIYIFLILKYIFFN</sequence>
<dbReference type="AlphaFoldDB" id="M1E703"/>
<evidence type="ECO:0000313" key="7">
    <source>
        <dbReference type="Proteomes" id="UP000011765"/>
    </source>
</evidence>
<dbReference type="HOGENOM" id="CLU_097928_1_0_9"/>
<dbReference type="PANTHER" id="PTHR12714:SF9">
    <property type="entry name" value="PROTEIN-S-ISOPRENYLCYSTEINE O-METHYLTRANSFERASE"/>
    <property type="match status" value="1"/>
</dbReference>
<dbReference type="GO" id="GO:0016740">
    <property type="term" value="F:transferase activity"/>
    <property type="evidence" value="ECO:0007669"/>
    <property type="project" value="UniProtKB-ARBA"/>
</dbReference>
<accession>M1E703</accession>
<feature type="transmembrane region" description="Helical" evidence="5">
    <location>
        <begin position="143"/>
        <end position="163"/>
    </location>
</feature>
<dbReference type="Pfam" id="PF04191">
    <property type="entry name" value="PEMT"/>
    <property type="match status" value="1"/>
</dbReference>
<evidence type="ECO:0000256" key="1">
    <source>
        <dbReference type="ARBA" id="ARBA00004127"/>
    </source>
</evidence>
<dbReference type="Gene3D" id="1.20.120.1630">
    <property type="match status" value="1"/>
</dbReference>